<dbReference type="Pfam" id="PF03626">
    <property type="entry name" value="COX4_pro"/>
    <property type="match status" value="1"/>
</dbReference>
<evidence type="ECO:0000256" key="6">
    <source>
        <dbReference type="ARBA" id="ARBA00022475"/>
    </source>
</evidence>
<evidence type="ECO:0000256" key="16">
    <source>
        <dbReference type="ARBA" id="ARBA00032185"/>
    </source>
</evidence>
<evidence type="ECO:0000256" key="4">
    <source>
        <dbReference type="ARBA" id="ARBA00014689"/>
    </source>
</evidence>
<feature type="transmembrane region" description="Helical" evidence="17">
    <location>
        <begin position="79"/>
        <end position="100"/>
    </location>
</feature>
<organism evidence="18 19">
    <name type="scientific">Buchnera aphidicola</name>
    <name type="common">Stegophylla sp.</name>
    <dbReference type="NCBI Taxonomy" id="2315800"/>
    <lineage>
        <taxon>Bacteria</taxon>
        <taxon>Pseudomonadati</taxon>
        <taxon>Pseudomonadota</taxon>
        <taxon>Gammaproteobacteria</taxon>
        <taxon>Enterobacterales</taxon>
        <taxon>Erwiniaceae</taxon>
        <taxon>Buchnera</taxon>
    </lineage>
</organism>
<keyword evidence="10" id="KW-0560">Oxidoreductase</keyword>
<gene>
    <name evidence="18" type="primary">cyoD</name>
    <name evidence="18" type="ORF">D9V79_01415</name>
</gene>
<dbReference type="GO" id="GO:0019646">
    <property type="term" value="P:aerobic electron transport chain"/>
    <property type="evidence" value="ECO:0007669"/>
    <property type="project" value="TreeGrafter"/>
</dbReference>
<dbReference type="InterPro" id="IPR005171">
    <property type="entry name" value="Cyt_c_oxidase_su4_prok"/>
</dbReference>
<evidence type="ECO:0000256" key="2">
    <source>
        <dbReference type="ARBA" id="ARBA00008079"/>
    </source>
</evidence>
<evidence type="ECO:0000256" key="1">
    <source>
        <dbReference type="ARBA" id="ARBA00004651"/>
    </source>
</evidence>
<evidence type="ECO:0000256" key="12">
    <source>
        <dbReference type="ARBA" id="ARBA00025694"/>
    </source>
</evidence>
<reference evidence="18 19" key="1">
    <citation type="submission" date="2018-10" db="EMBL/GenBank/DDBJ databases">
        <title>Comparative functional genomics of the obligate endosymbiont Buchnera aphidicola.</title>
        <authorList>
            <person name="Chong R.A."/>
        </authorList>
    </citation>
    <scope>NUCLEOTIDE SEQUENCE [LARGE SCALE GENOMIC DNA]</scope>
    <source>
        <strain evidence="18 19">Ssp</strain>
    </source>
</reference>
<evidence type="ECO:0000256" key="13">
    <source>
        <dbReference type="ARBA" id="ARBA00030071"/>
    </source>
</evidence>
<evidence type="ECO:0000256" key="8">
    <source>
        <dbReference type="ARBA" id="ARBA00022982"/>
    </source>
</evidence>
<dbReference type="NCBIfam" id="TIGR02847">
    <property type="entry name" value="CyoD"/>
    <property type="match status" value="1"/>
</dbReference>
<feature type="transmembrane region" description="Helical" evidence="17">
    <location>
        <begin position="46"/>
        <end position="67"/>
    </location>
</feature>
<evidence type="ECO:0000256" key="17">
    <source>
        <dbReference type="SAM" id="Phobius"/>
    </source>
</evidence>
<dbReference type="AlphaFoldDB" id="A0A4D6YN35"/>
<keyword evidence="19" id="KW-1185">Reference proteome</keyword>
<dbReference type="InterPro" id="IPR050968">
    <property type="entry name" value="Cytochrome_c_oxidase_bac_sub4"/>
</dbReference>
<proteinExistence type="inferred from homology"/>
<dbReference type="PANTHER" id="PTHR36835">
    <property type="entry name" value="CYTOCHROME BO(3) UBIQUINOL OXIDASE SUBUNIT 4"/>
    <property type="match status" value="1"/>
</dbReference>
<keyword evidence="6" id="KW-1003">Cell membrane</keyword>
<keyword evidence="11 17" id="KW-0472">Membrane</keyword>
<keyword evidence="8" id="KW-0249">Electron transport</keyword>
<dbReference type="EMBL" id="CP032998">
    <property type="protein sequence ID" value="QCI26445.1"/>
    <property type="molecule type" value="Genomic_DNA"/>
</dbReference>
<protein>
    <recommendedName>
        <fullName evidence="4">Cytochrome bo(3) ubiquinol oxidase subunit 4</fullName>
    </recommendedName>
    <alternativeName>
        <fullName evidence="16">Cytochrome o ubiquinol oxidase subunit 4</fullName>
    </alternativeName>
    <alternativeName>
        <fullName evidence="13">Oxidase bo(3) subunit 4</fullName>
    </alternativeName>
    <alternativeName>
        <fullName evidence="14">Ubiquinol oxidase polypeptide IV</fullName>
    </alternativeName>
    <alternativeName>
        <fullName evidence="15">Ubiquinol oxidase subunit 4</fullName>
    </alternativeName>
</protein>
<evidence type="ECO:0000256" key="10">
    <source>
        <dbReference type="ARBA" id="ARBA00023002"/>
    </source>
</evidence>
<dbReference type="RefSeq" id="WP_158351960.1">
    <property type="nucleotide sequence ID" value="NZ_CP032998.1"/>
</dbReference>
<dbReference type="OrthoDB" id="2375888at2"/>
<evidence type="ECO:0000256" key="5">
    <source>
        <dbReference type="ARBA" id="ARBA00022448"/>
    </source>
</evidence>
<comment type="function">
    <text evidence="12">Cytochrome bo(3) ubiquinol terminal oxidase is the component of the aerobic respiratory chain of E.coli that predominates when cells are grown at high aeration. Has proton pump activity across the membrane in addition to electron transfer, pumping 2 protons/electron.</text>
</comment>
<keyword evidence="7 17" id="KW-0812">Transmembrane</keyword>
<evidence type="ECO:0000313" key="19">
    <source>
        <dbReference type="Proteomes" id="UP000298636"/>
    </source>
</evidence>
<dbReference type="GO" id="GO:0015990">
    <property type="term" value="P:electron transport coupled proton transport"/>
    <property type="evidence" value="ECO:0007669"/>
    <property type="project" value="InterPro"/>
</dbReference>
<comment type="subunit">
    <text evidence="3">Heterooctamer of two A chains, two B chains, two C chains and two D chains.</text>
</comment>
<evidence type="ECO:0000313" key="18">
    <source>
        <dbReference type="EMBL" id="QCI26445.1"/>
    </source>
</evidence>
<evidence type="ECO:0000256" key="11">
    <source>
        <dbReference type="ARBA" id="ARBA00023136"/>
    </source>
</evidence>
<dbReference type="InterPro" id="IPR014210">
    <property type="entry name" value="Cyt_o_ubiqinol_oxidase_su4"/>
</dbReference>
<evidence type="ECO:0000256" key="14">
    <source>
        <dbReference type="ARBA" id="ARBA00030211"/>
    </source>
</evidence>
<feature type="transmembrane region" description="Helical" evidence="17">
    <location>
        <begin position="16"/>
        <end position="34"/>
    </location>
</feature>
<dbReference type="GO" id="GO:0015078">
    <property type="term" value="F:proton transmembrane transporter activity"/>
    <property type="evidence" value="ECO:0007669"/>
    <property type="project" value="TreeGrafter"/>
</dbReference>
<comment type="subcellular location">
    <subcellularLocation>
        <location evidence="1">Cell membrane</location>
        <topology evidence="1">Multi-pass membrane protein</topology>
    </subcellularLocation>
</comment>
<dbReference type="GO" id="GO:0005886">
    <property type="term" value="C:plasma membrane"/>
    <property type="evidence" value="ECO:0007669"/>
    <property type="project" value="UniProtKB-SubCell"/>
</dbReference>
<dbReference type="GO" id="GO:0009319">
    <property type="term" value="C:cytochrome o ubiquinol oxidase complex"/>
    <property type="evidence" value="ECO:0007669"/>
    <property type="project" value="TreeGrafter"/>
</dbReference>
<sequence length="110" mass="13036">MNSINNYNSLNSSIKMYILGYFISLILTIIPFFLVMKRDYCYSKRILIIVLILSLLLQIFVHCKYFLHLNFSKKYYWNYIFLIFSIIVICIIVLGSIWIMKGLQNNLCGS</sequence>
<accession>A0A4D6YN35</accession>
<dbReference type="PANTHER" id="PTHR36835:SF1">
    <property type="entry name" value="CYTOCHROME BO(3) UBIQUINOL OXIDASE SUBUNIT 4"/>
    <property type="match status" value="1"/>
</dbReference>
<name>A0A4D6YN35_9GAMM</name>
<evidence type="ECO:0000256" key="15">
    <source>
        <dbReference type="ARBA" id="ARBA00031887"/>
    </source>
</evidence>
<keyword evidence="5" id="KW-0813">Transport</keyword>
<keyword evidence="9 17" id="KW-1133">Transmembrane helix</keyword>
<comment type="similarity">
    <text evidence="2">Belongs to the cytochrome c oxidase bacterial subunit 4 family.</text>
</comment>
<evidence type="ECO:0000256" key="7">
    <source>
        <dbReference type="ARBA" id="ARBA00022692"/>
    </source>
</evidence>
<evidence type="ECO:0000256" key="3">
    <source>
        <dbReference type="ARBA" id="ARBA00011700"/>
    </source>
</evidence>
<evidence type="ECO:0000256" key="9">
    <source>
        <dbReference type="ARBA" id="ARBA00022989"/>
    </source>
</evidence>
<dbReference type="Proteomes" id="UP000298636">
    <property type="component" value="Chromosome"/>
</dbReference>
<dbReference type="GO" id="GO:0009486">
    <property type="term" value="F:cytochrome bo3 ubiquinol oxidase activity"/>
    <property type="evidence" value="ECO:0007669"/>
    <property type="project" value="InterPro"/>
</dbReference>